<sequence>MSYILYVFHELLPEKNRLPESAYLFFKEVRSYAPDISQPIRHYYCKNCRAGFGSTQPKIPCNLCFSERGFGSFYVFNLAEQIRFLFEHRNLGNVIEAPAETNSGFICDMKDGSEYIRANKCFVKRTKYDLTAIMGADEVPEHLREQFMVVNSIWCDNQKPKMNTYLEPICLQLRECFEEGISWACPESDEERITRVIASLWGLDAQARAEVGNFLGHGGSHGCNTCEIETVLCAPVEGKKRKTIYKTPEIEPRLRDDERMRAQAVRAYAKFKCALSTHTQRQVIHVKEFLHAVLLGPVKDFLRCHFSSNLEGNLKEHMHKINASWKKIRPPNTFSRLPKDLEHWNEMKGHELLHWLLIYSIPILKNYLPPEYFQHWIAFVVGTFNLLKSKIGPQDTAHSESLFKIFVRDIASLYGDRMLTYNVHQLLHLVLYVLRWGPMWATSAFGFESYNRFLSRCLHGKKDVAKELVNTIQIYNGYLALKNTIERPIPLESLFFSINISSTVPRGFLLGILIVTKGS</sequence>
<gene>
    <name evidence="1" type="ORF">QAD02_005753</name>
</gene>
<proteinExistence type="predicted"/>
<evidence type="ECO:0000313" key="2">
    <source>
        <dbReference type="Proteomes" id="UP001239111"/>
    </source>
</evidence>
<evidence type="ECO:0000313" key="1">
    <source>
        <dbReference type="EMBL" id="KAJ8674491.1"/>
    </source>
</evidence>
<keyword evidence="2" id="KW-1185">Reference proteome</keyword>
<dbReference type="EMBL" id="CM056743">
    <property type="protein sequence ID" value="KAJ8674491.1"/>
    <property type="molecule type" value="Genomic_DNA"/>
</dbReference>
<name>A0ACC2NUH0_9HYME</name>
<comment type="caution">
    <text evidence="1">The sequence shown here is derived from an EMBL/GenBank/DDBJ whole genome shotgun (WGS) entry which is preliminary data.</text>
</comment>
<organism evidence="1 2">
    <name type="scientific">Eretmocerus hayati</name>
    <dbReference type="NCBI Taxonomy" id="131215"/>
    <lineage>
        <taxon>Eukaryota</taxon>
        <taxon>Metazoa</taxon>
        <taxon>Ecdysozoa</taxon>
        <taxon>Arthropoda</taxon>
        <taxon>Hexapoda</taxon>
        <taxon>Insecta</taxon>
        <taxon>Pterygota</taxon>
        <taxon>Neoptera</taxon>
        <taxon>Endopterygota</taxon>
        <taxon>Hymenoptera</taxon>
        <taxon>Apocrita</taxon>
        <taxon>Proctotrupomorpha</taxon>
        <taxon>Chalcidoidea</taxon>
        <taxon>Aphelinidae</taxon>
        <taxon>Aphelininae</taxon>
        <taxon>Eretmocerus</taxon>
    </lineage>
</organism>
<protein>
    <submittedName>
        <fullName evidence="1">Uncharacterized protein</fullName>
    </submittedName>
</protein>
<reference evidence="1" key="1">
    <citation type="submission" date="2023-04" db="EMBL/GenBank/DDBJ databases">
        <title>A chromosome-level genome assembly of the parasitoid wasp Eretmocerus hayati.</title>
        <authorList>
            <person name="Zhong Y."/>
            <person name="Liu S."/>
            <person name="Liu Y."/>
        </authorList>
    </citation>
    <scope>NUCLEOTIDE SEQUENCE</scope>
    <source>
        <strain evidence="1">ZJU_SS_LIU_2023</strain>
    </source>
</reference>
<dbReference type="Proteomes" id="UP001239111">
    <property type="component" value="Chromosome 3"/>
</dbReference>
<accession>A0ACC2NUH0</accession>